<keyword evidence="3" id="KW-0812">Transmembrane</keyword>
<proteinExistence type="inferred from homology"/>
<evidence type="ECO:0000256" key="4">
    <source>
        <dbReference type="ARBA" id="ARBA00022824"/>
    </source>
</evidence>
<keyword evidence="13" id="KW-1185">Reference proteome</keyword>
<comment type="caution">
    <text evidence="12">The sequence shown here is derived from an EMBL/GenBank/DDBJ whole genome shotgun (WGS) entry which is preliminary data.</text>
</comment>
<accession>A0A9P6UCG9</accession>
<dbReference type="InterPro" id="IPR007653">
    <property type="entry name" value="SPC3"/>
</dbReference>
<keyword evidence="4" id="KW-0256">Endoplasmic reticulum</keyword>
<comment type="function">
    <text evidence="10">Essential component of the signal peptidase complex (SPC) which catalyzes the cleavage of N-terminal signal sequences from nascent proteins as they are translocated into the lumen of the endoplasmic reticulum. Essential for the SPC catalytic activity, possibly by stabilizing and positioning the active center of the complex close to the lumenal surface. Essential for viability.</text>
</comment>
<gene>
    <name evidence="12" type="ORF">DFQ27_004138</name>
</gene>
<feature type="region of interest" description="Disordered" evidence="11">
    <location>
        <begin position="20"/>
        <end position="49"/>
    </location>
</feature>
<evidence type="ECO:0000256" key="3">
    <source>
        <dbReference type="ARBA" id="ARBA00022692"/>
    </source>
</evidence>
<evidence type="ECO:0000256" key="7">
    <source>
        <dbReference type="ARBA" id="ARBA00023136"/>
    </source>
</evidence>
<dbReference type="GO" id="GO:0045047">
    <property type="term" value="P:protein targeting to ER"/>
    <property type="evidence" value="ECO:0007669"/>
    <property type="project" value="TreeGrafter"/>
</dbReference>
<comment type="similarity">
    <text evidence="2">Belongs to the SPCS3 family.</text>
</comment>
<protein>
    <recommendedName>
        <fullName evidence="8">Signal peptidase complex subunit 3</fullName>
    </recommendedName>
    <alternativeName>
        <fullName evidence="9">Microsomal signal peptidase subunit 3</fullName>
    </alternativeName>
</protein>
<dbReference type="PANTHER" id="PTHR12804:SF0">
    <property type="entry name" value="SIGNAL PEPTIDASE COMPLEX SUBUNIT 3"/>
    <property type="match status" value="1"/>
</dbReference>
<evidence type="ECO:0000256" key="2">
    <source>
        <dbReference type="ARBA" id="ARBA00009289"/>
    </source>
</evidence>
<dbReference type="EMBL" id="JAAAJB010000029">
    <property type="protein sequence ID" value="KAG0269275.1"/>
    <property type="molecule type" value="Genomic_DNA"/>
</dbReference>
<dbReference type="AlphaFoldDB" id="A0A9P6UCG9"/>
<evidence type="ECO:0000313" key="12">
    <source>
        <dbReference type="EMBL" id="KAG0269275.1"/>
    </source>
</evidence>
<dbReference type="Proteomes" id="UP000807716">
    <property type="component" value="Unassembled WGS sequence"/>
</dbReference>
<keyword evidence="5" id="KW-0735">Signal-anchor</keyword>
<keyword evidence="6" id="KW-1133">Transmembrane helix</keyword>
<dbReference type="GO" id="GO:0006465">
    <property type="term" value="P:signal peptide processing"/>
    <property type="evidence" value="ECO:0007669"/>
    <property type="project" value="InterPro"/>
</dbReference>
<evidence type="ECO:0000256" key="6">
    <source>
        <dbReference type="ARBA" id="ARBA00022989"/>
    </source>
</evidence>
<dbReference type="GO" id="GO:0005787">
    <property type="term" value="C:signal peptidase complex"/>
    <property type="evidence" value="ECO:0007669"/>
    <property type="project" value="InterPro"/>
</dbReference>
<sequence>MCAESPRLTTFGTWAQLRQQQLQKLQQKQQQQQKQKQQKQGQDRQHDRVIAIGEPMKKRATKKTVRVSSNGITTEEAATACGSPLAHDLDSMEVDTEPISRVIQAVDRGKSCARHASNPNKKDMGAAQSRIPYLLRRELEEASRRIEQVEASVALEWQEKFEDLSQAAIALSAFIMPTSPKASVAVNSVRVTTGRYDHNYNDYKTRDNEFATTVLEPKNQLVIWDSIIRDPRDAILTKKRITNKYGVIDVNRKWTDITANVTLHWNIIPYVGFMTYGRAPVSDSITFPLPRTQ</sequence>
<evidence type="ECO:0000256" key="8">
    <source>
        <dbReference type="ARBA" id="ARBA00029556"/>
    </source>
</evidence>
<keyword evidence="7" id="KW-0472">Membrane</keyword>
<feature type="compositionally biased region" description="Low complexity" evidence="11">
    <location>
        <begin position="20"/>
        <end position="40"/>
    </location>
</feature>
<dbReference type="OrthoDB" id="10261524at2759"/>
<dbReference type="PANTHER" id="PTHR12804">
    <property type="entry name" value="MICROSOMAL SIGNAL PEPTIDASE 23 KD SUBUNIT SPC22/23"/>
    <property type="match status" value="1"/>
</dbReference>
<dbReference type="Pfam" id="PF04573">
    <property type="entry name" value="SPC22"/>
    <property type="match status" value="1"/>
</dbReference>
<name>A0A9P6UCG9_9FUNG</name>
<evidence type="ECO:0000256" key="10">
    <source>
        <dbReference type="ARBA" id="ARBA00045670"/>
    </source>
</evidence>
<organism evidence="12 13">
    <name type="scientific">Actinomortierella ambigua</name>
    <dbReference type="NCBI Taxonomy" id="1343610"/>
    <lineage>
        <taxon>Eukaryota</taxon>
        <taxon>Fungi</taxon>
        <taxon>Fungi incertae sedis</taxon>
        <taxon>Mucoromycota</taxon>
        <taxon>Mortierellomycotina</taxon>
        <taxon>Mortierellomycetes</taxon>
        <taxon>Mortierellales</taxon>
        <taxon>Mortierellaceae</taxon>
        <taxon>Actinomortierella</taxon>
    </lineage>
</organism>
<evidence type="ECO:0000256" key="1">
    <source>
        <dbReference type="ARBA" id="ARBA00004648"/>
    </source>
</evidence>
<evidence type="ECO:0000256" key="5">
    <source>
        <dbReference type="ARBA" id="ARBA00022968"/>
    </source>
</evidence>
<evidence type="ECO:0000313" key="13">
    <source>
        <dbReference type="Proteomes" id="UP000807716"/>
    </source>
</evidence>
<reference evidence="12" key="1">
    <citation type="journal article" date="2020" name="Fungal Divers.">
        <title>Resolving the Mortierellaceae phylogeny through synthesis of multi-gene phylogenetics and phylogenomics.</title>
        <authorList>
            <person name="Vandepol N."/>
            <person name="Liber J."/>
            <person name="Desiro A."/>
            <person name="Na H."/>
            <person name="Kennedy M."/>
            <person name="Barry K."/>
            <person name="Grigoriev I.V."/>
            <person name="Miller A.N."/>
            <person name="O'Donnell K."/>
            <person name="Stajich J.E."/>
            <person name="Bonito G."/>
        </authorList>
    </citation>
    <scope>NUCLEOTIDE SEQUENCE</scope>
    <source>
        <strain evidence="12">BC1065</strain>
    </source>
</reference>
<evidence type="ECO:0000256" key="9">
    <source>
        <dbReference type="ARBA" id="ARBA00033146"/>
    </source>
</evidence>
<evidence type="ECO:0000256" key="11">
    <source>
        <dbReference type="SAM" id="MobiDB-lite"/>
    </source>
</evidence>
<comment type="subcellular location">
    <subcellularLocation>
        <location evidence="1">Endoplasmic reticulum membrane</location>
        <topology evidence="1">Single-pass type II membrane protein</topology>
    </subcellularLocation>
</comment>